<accession>A0A1I2PN70</accession>
<organism evidence="7 8">
    <name type="scientific">Halopelagius inordinatus</name>
    <dbReference type="NCBI Taxonomy" id="553467"/>
    <lineage>
        <taxon>Archaea</taxon>
        <taxon>Methanobacteriati</taxon>
        <taxon>Methanobacteriota</taxon>
        <taxon>Stenosarchaea group</taxon>
        <taxon>Halobacteria</taxon>
        <taxon>Halobacteriales</taxon>
        <taxon>Haloferacaceae</taxon>
    </lineage>
</organism>
<keyword evidence="4 6" id="KW-1133">Transmembrane helix</keyword>
<reference evidence="8" key="1">
    <citation type="submission" date="2016-10" db="EMBL/GenBank/DDBJ databases">
        <authorList>
            <person name="Varghese N."/>
            <person name="Submissions S."/>
        </authorList>
    </citation>
    <scope>NUCLEOTIDE SEQUENCE [LARGE SCALE GENOMIC DNA]</scope>
    <source>
        <strain evidence="8">CGMCC 1.7739</strain>
    </source>
</reference>
<evidence type="ECO:0000256" key="5">
    <source>
        <dbReference type="ARBA" id="ARBA00023136"/>
    </source>
</evidence>
<dbReference type="CDD" id="cd13128">
    <property type="entry name" value="MATE_Wzx_like"/>
    <property type="match status" value="1"/>
</dbReference>
<feature type="transmembrane region" description="Helical" evidence="6">
    <location>
        <begin position="162"/>
        <end position="180"/>
    </location>
</feature>
<feature type="transmembrane region" description="Helical" evidence="6">
    <location>
        <begin position="307"/>
        <end position="333"/>
    </location>
</feature>
<feature type="transmembrane region" description="Helical" evidence="6">
    <location>
        <begin position="87"/>
        <end position="114"/>
    </location>
</feature>
<dbReference type="PANTHER" id="PTHR30250:SF27">
    <property type="entry name" value="POLYSACCHARIDE BIOSYNTHESIS PROTEIN"/>
    <property type="match status" value="1"/>
</dbReference>
<keyword evidence="5 6" id="KW-0472">Membrane</keyword>
<keyword evidence="2" id="KW-1003">Cell membrane</keyword>
<feature type="transmembrane region" description="Helical" evidence="6">
    <location>
        <begin position="224"/>
        <end position="243"/>
    </location>
</feature>
<dbReference type="Pfam" id="PF13440">
    <property type="entry name" value="Polysacc_synt_3"/>
    <property type="match status" value="1"/>
</dbReference>
<gene>
    <name evidence="7" type="ORF">SAMN04488063_1664</name>
</gene>
<dbReference type="AlphaFoldDB" id="A0A1I2PN70"/>
<feature type="transmembrane region" description="Helical" evidence="6">
    <location>
        <begin position="186"/>
        <end position="204"/>
    </location>
</feature>
<evidence type="ECO:0000256" key="3">
    <source>
        <dbReference type="ARBA" id="ARBA00022692"/>
    </source>
</evidence>
<name>A0A1I2PN70_9EURY</name>
<sequence>MADGLDSTFRSLFKGGGLVIIGMGIELGTAFIAKLFMARILGVSSYGGISIGTTLITFASMLTVLGLQTGAGRFLPRYDTIEDKKGIIVSAIQIVGPVSLVIGGVLFASSGYLATNVFDDSSLTPILQIASITVPFAAFVTLAVGVLQGTEEVMPKVIMKHVSLPVVRFGLIITVLALGLGTVGLISAFLAAYVVAAAVGLVYLYRRTSLGDSGGYTTRRKELLLFSLPLSISGAMTLVFSHVDTFMVGWLATVEDVGIYGVVYPLASMLSVTLTSFGFIFLPVFSKYHSNEDADGMRSIYTAVAKWILFAACPLFVLFFFFPELTISLTFGAKYSEGALALRILSISFFFHAIVGPNSKALVSMGCNKAVMYYSVLVAVVNLVLNFLLIPGYSYVGASVATTLSYGLLNVLNSTKLYRVTGILPQNRVMLPPVTAATLSIGAIELFVRPTFPERVVVQLGFAVLYVLLLTVFIARFGGIEEHDLKIVSDIEHYFGVDLSLVRRFVNVK</sequence>
<feature type="transmembrane region" description="Helical" evidence="6">
    <location>
        <begin position="45"/>
        <end position="67"/>
    </location>
</feature>
<evidence type="ECO:0000313" key="7">
    <source>
        <dbReference type="EMBL" id="SFG17582.1"/>
    </source>
</evidence>
<feature type="transmembrane region" description="Helical" evidence="6">
    <location>
        <begin position="263"/>
        <end position="286"/>
    </location>
</feature>
<keyword evidence="3 6" id="KW-0812">Transmembrane</keyword>
<feature type="transmembrane region" description="Helical" evidence="6">
    <location>
        <begin position="12"/>
        <end position="33"/>
    </location>
</feature>
<evidence type="ECO:0000256" key="4">
    <source>
        <dbReference type="ARBA" id="ARBA00022989"/>
    </source>
</evidence>
<feature type="transmembrane region" description="Helical" evidence="6">
    <location>
        <begin position="371"/>
        <end position="390"/>
    </location>
</feature>
<dbReference type="GO" id="GO:0005886">
    <property type="term" value="C:plasma membrane"/>
    <property type="evidence" value="ECO:0007669"/>
    <property type="project" value="UniProtKB-SubCell"/>
</dbReference>
<comment type="subcellular location">
    <subcellularLocation>
        <location evidence="1">Cell membrane</location>
        <topology evidence="1">Multi-pass membrane protein</topology>
    </subcellularLocation>
</comment>
<feature type="transmembrane region" description="Helical" evidence="6">
    <location>
        <begin position="339"/>
        <end position="359"/>
    </location>
</feature>
<dbReference type="InterPro" id="IPR050833">
    <property type="entry name" value="Poly_Biosynth_Transport"/>
</dbReference>
<evidence type="ECO:0000256" key="2">
    <source>
        <dbReference type="ARBA" id="ARBA00022475"/>
    </source>
</evidence>
<dbReference type="EMBL" id="FOOQ01000001">
    <property type="protein sequence ID" value="SFG17582.1"/>
    <property type="molecule type" value="Genomic_DNA"/>
</dbReference>
<dbReference type="PANTHER" id="PTHR30250">
    <property type="entry name" value="PST FAMILY PREDICTED COLANIC ACID TRANSPORTER"/>
    <property type="match status" value="1"/>
</dbReference>
<evidence type="ECO:0000256" key="1">
    <source>
        <dbReference type="ARBA" id="ARBA00004651"/>
    </source>
</evidence>
<evidence type="ECO:0000313" key="8">
    <source>
        <dbReference type="Proteomes" id="UP000198876"/>
    </source>
</evidence>
<dbReference type="Proteomes" id="UP000198876">
    <property type="component" value="Unassembled WGS sequence"/>
</dbReference>
<dbReference type="OrthoDB" id="19148at2157"/>
<keyword evidence="8" id="KW-1185">Reference proteome</keyword>
<feature type="transmembrane region" description="Helical" evidence="6">
    <location>
        <begin position="460"/>
        <end position="479"/>
    </location>
</feature>
<dbReference type="STRING" id="553467.SAMN04488063_1664"/>
<dbReference type="RefSeq" id="WP_092890945.1">
    <property type="nucleotide sequence ID" value="NZ_FOOQ01000001.1"/>
</dbReference>
<evidence type="ECO:0000256" key="6">
    <source>
        <dbReference type="SAM" id="Phobius"/>
    </source>
</evidence>
<feature type="transmembrane region" description="Helical" evidence="6">
    <location>
        <begin position="126"/>
        <end position="150"/>
    </location>
</feature>
<proteinExistence type="predicted"/>
<protein>
    <submittedName>
        <fullName evidence="7">Membrane protein involved in the export of O-antigen and teichoic acid</fullName>
    </submittedName>
</protein>